<dbReference type="Proteomes" id="UP000467322">
    <property type="component" value="Unassembled WGS sequence"/>
</dbReference>
<keyword evidence="2" id="KW-1185">Reference proteome</keyword>
<evidence type="ECO:0000313" key="2">
    <source>
        <dbReference type="Proteomes" id="UP000467322"/>
    </source>
</evidence>
<gene>
    <name evidence="1" type="ORF">GQE99_06565</name>
</gene>
<dbReference type="RefSeq" id="WP_161350785.1">
    <property type="nucleotide sequence ID" value="NZ_WTUX01000010.1"/>
</dbReference>
<accession>A0A845M0M2</accession>
<reference evidence="1 2" key="1">
    <citation type="submission" date="2019-12" db="EMBL/GenBank/DDBJ databases">
        <title>Maritimibacter sp. nov. sp. isolated from sea sand.</title>
        <authorList>
            <person name="Kim J."/>
            <person name="Jeong S.E."/>
            <person name="Jung H.S."/>
            <person name="Jeon C.O."/>
        </authorList>
    </citation>
    <scope>NUCLEOTIDE SEQUENCE [LARGE SCALE GENOMIC DNA]</scope>
    <source>
        <strain evidence="1 2">DP07</strain>
    </source>
</reference>
<dbReference type="EMBL" id="WTUX01000010">
    <property type="protein sequence ID" value="MZR12682.1"/>
    <property type="molecule type" value="Genomic_DNA"/>
</dbReference>
<dbReference type="AlphaFoldDB" id="A0A845M0M2"/>
<protein>
    <submittedName>
        <fullName evidence="1">Uncharacterized protein</fullName>
    </submittedName>
</protein>
<organism evidence="1 2">
    <name type="scientific">Maritimibacter harenae</name>
    <dbReference type="NCBI Taxonomy" id="2606218"/>
    <lineage>
        <taxon>Bacteria</taxon>
        <taxon>Pseudomonadati</taxon>
        <taxon>Pseudomonadota</taxon>
        <taxon>Alphaproteobacteria</taxon>
        <taxon>Rhodobacterales</taxon>
        <taxon>Roseobacteraceae</taxon>
        <taxon>Maritimibacter</taxon>
    </lineage>
</organism>
<sequence length="108" mass="12114">MGETDLKGLFRFLKAKADLSDFACAYLLNTGPRTVKRWVSPRYPEKVPPEEAIAMLKGYLDGDVPRSWADHQAHGVDPRAWRPRRVEGMAGIQAGIALREWHGEKALA</sequence>
<name>A0A845M0M2_9RHOB</name>
<proteinExistence type="predicted"/>
<comment type="caution">
    <text evidence="1">The sequence shown here is derived from an EMBL/GenBank/DDBJ whole genome shotgun (WGS) entry which is preliminary data.</text>
</comment>
<evidence type="ECO:0000313" key="1">
    <source>
        <dbReference type="EMBL" id="MZR12682.1"/>
    </source>
</evidence>